<proteinExistence type="predicted"/>
<name>A0A7W4KGL8_9PROT</name>
<evidence type="ECO:0000256" key="1">
    <source>
        <dbReference type="SAM" id="MobiDB-lite"/>
    </source>
</evidence>
<organism evidence="2 3">
    <name type="scientific">Gluconacetobacter takamatsuzukensis</name>
    <dbReference type="NCBI Taxonomy" id="1286190"/>
    <lineage>
        <taxon>Bacteria</taxon>
        <taxon>Pseudomonadati</taxon>
        <taxon>Pseudomonadota</taxon>
        <taxon>Alphaproteobacteria</taxon>
        <taxon>Acetobacterales</taxon>
        <taxon>Acetobacteraceae</taxon>
        <taxon>Gluconacetobacter</taxon>
    </lineage>
</organism>
<comment type="caution">
    <text evidence="2">The sequence shown here is derived from an EMBL/GenBank/DDBJ whole genome shotgun (WGS) entry which is preliminary data.</text>
</comment>
<evidence type="ECO:0000313" key="2">
    <source>
        <dbReference type="EMBL" id="MBB2206445.1"/>
    </source>
</evidence>
<sequence length="422" mass="46292">MNPTQKWYIDALDPRSGRAFASYRDGDLQDVMDLDAAQVTYFLEPPAFAPVQVSRSIAFSATRYQFQAGLFDEDGELPFNQLDDVVEFVRRSYLRRGGGGGGGPEPSVTPEPPPGPTEGPADLTGEDPLIDLRGIVKQFKAPEVNIPRGAALPVGFIDTEAKGSGTFAKRRLGRGALALALEQIAVFQTNGDFESSTRQRSRLLRLFQAIASAGLAEEAYAAAEGNTVIKNWLTQRFDHLKPFGPYWPLPESVDTSKIIPSLILAFLATGGGADLWPEVLHGFFEPDSWRWFGWYFSQREDDPVGLLAELAVPAELADAYKAQADAPMSVGQFLFSFLAAPQLAAEKSDLAIEVALFASACLVLPSVQSRLPDHGIYRRETRHRAALVAFEAEKWLRGNMPQKIFSEVAEALLTERNQMAVV</sequence>
<dbReference type="RefSeq" id="WP_182950989.1">
    <property type="nucleotide sequence ID" value="NZ_JABEQK010000016.1"/>
</dbReference>
<reference evidence="2 3" key="1">
    <citation type="submission" date="2020-04" db="EMBL/GenBank/DDBJ databases">
        <title>Description of novel Gluconacetobacter.</title>
        <authorList>
            <person name="Sombolestani A."/>
        </authorList>
    </citation>
    <scope>NUCLEOTIDE SEQUENCE [LARGE SCALE GENOMIC DNA]</scope>
    <source>
        <strain evidence="2 3">LMG 27800</strain>
    </source>
</reference>
<accession>A0A7W4KGL8</accession>
<feature type="compositionally biased region" description="Pro residues" evidence="1">
    <location>
        <begin position="107"/>
        <end position="117"/>
    </location>
</feature>
<dbReference type="AlphaFoldDB" id="A0A7W4KGL8"/>
<protein>
    <submittedName>
        <fullName evidence="2">Uncharacterized protein</fullName>
    </submittedName>
</protein>
<feature type="region of interest" description="Disordered" evidence="1">
    <location>
        <begin position="96"/>
        <end position="127"/>
    </location>
</feature>
<evidence type="ECO:0000313" key="3">
    <source>
        <dbReference type="Proteomes" id="UP000540556"/>
    </source>
</evidence>
<keyword evidence="3" id="KW-1185">Reference proteome</keyword>
<gene>
    <name evidence="2" type="ORF">HLH27_15705</name>
</gene>
<dbReference type="EMBL" id="JABEQK010000016">
    <property type="protein sequence ID" value="MBB2206445.1"/>
    <property type="molecule type" value="Genomic_DNA"/>
</dbReference>
<dbReference type="Proteomes" id="UP000540556">
    <property type="component" value="Unassembled WGS sequence"/>
</dbReference>